<keyword evidence="3" id="KW-1185">Reference proteome</keyword>
<dbReference type="SUPFAM" id="SSF51735">
    <property type="entry name" value="NAD(P)-binding Rossmann-fold domains"/>
    <property type="match status" value="1"/>
</dbReference>
<dbReference type="EMBL" id="JBHTJP010000035">
    <property type="protein sequence ID" value="MFD0977536.1"/>
    <property type="molecule type" value="Genomic_DNA"/>
</dbReference>
<sequence length="338" mass="38164">MILVTGGTGLVGSHLLLDLARSNQKVRAIYRSTHSLKAVKKVFSYSNSEEEVERLYSSIEWIKADITDVPSLEAAFENITKVYHCAALVSFDSSKDSLLRKANIEGTANVVNYCIKNKIKKLCFVSSIATLDLKPKEKVISETSYWNKEKDHNMYAITKYGAEMEVWRASQEGVPVVLINPGVIIGAGFWKTGSGRIFSKIQHGLKYYINKVTGFVGVEDVVKVMQLLMNSPVENDQFIVVSENLSFKAIFEKVATVLDKQPPTKKLRSWMVYTGWIFQGIRGLITGNEKNLTLNSAKSFTEKSYYSNEKICKEIDFKFESMDSVIQRTGKRFKQDLT</sequence>
<protein>
    <submittedName>
        <fullName evidence="2">NAD-dependent epimerase/dehydratase family protein</fullName>
    </submittedName>
</protein>
<dbReference type="PANTHER" id="PTHR48079:SF6">
    <property type="entry name" value="NAD(P)-BINDING DOMAIN-CONTAINING PROTEIN-RELATED"/>
    <property type="match status" value="1"/>
</dbReference>
<dbReference type="RefSeq" id="WP_380739901.1">
    <property type="nucleotide sequence ID" value="NZ_JBHTJP010000035.1"/>
</dbReference>
<feature type="domain" description="NAD-dependent epimerase/dehydratase" evidence="1">
    <location>
        <begin position="2"/>
        <end position="236"/>
    </location>
</feature>
<reference evidence="3" key="1">
    <citation type="journal article" date="2019" name="Int. J. Syst. Evol. Microbiol.">
        <title>The Global Catalogue of Microorganisms (GCM) 10K type strain sequencing project: providing services to taxonomists for standard genome sequencing and annotation.</title>
        <authorList>
            <consortium name="The Broad Institute Genomics Platform"/>
            <consortium name="The Broad Institute Genome Sequencing Center for Infectious Disease"/>
            <person name="Wu L."/>
            <person name="Ma J."/>
        </authorList>
    </citation>
    <scope>NUCLEOTIDE SEQUENCE [LARGE SCALE GENOMIC DNA]</scope>
    <source>
        <strain evidence="3">CCUG 60898</strain>
    </source>
</reference>
<proteinExistence type="predicted"/>
<dbReference type="InterPro" id="IPR051783">
    <property type="entry name" value="NAD(P)-dependent_oxidoreduct"/>
</dbReference>
<dbReference type="InterPro" id="IPR036291">
    <property type="entry name" value="NAD(P)-bd_dom_sf"/>
</dbReference>
<evidence type="ECO:0000313" key="2">
    <source>
        <dbReference type="EMBL" id="MFD0977536.1"/>
    </source>
</evidence>
<comment type="caution">
    <text evidence="2">The sequence shown here is derived from an EMBL/GenBank/DDBJ whole genome shotgun (WGS) entry which is preliminary data.</text>
</comment>
<dbReference type="Proteomes" id="UP001597100">
    <property type="component" value="Unassembled WGS sequence"/>
</dbReference>
<organism evidence="2 3">
    <name type="scientific">Salinimicrobium gaetbulicola</name>
    <dbReference type="NCBI Taxonomy" id="999702"/>
    <lineage>
        <taxon>Bacteria</taxon>
        <taxon>Pseudomonadati</taxon>
        <taxon>Bacteroidota</taxon>
        <taxon>Flavobacteriia</taxon>
        <taxon>Flavobacteriales</taxon>
        <taxon>Flavobacteriaceae</taxon>
        <taxon>Salinimicrobium</taxon>
    </lineage>
</organism>
<gene>
    <name evidence="2" type="ORF">ACFQ1G_12090</name>
</gene>
<evidence type="ECO:0000313" key="3">
    <source>
        <dbReference type="Proteomes" id="UP001597100"/>
    </source>
</evidence>
<dbReference type="InterPro" id="IPR001509">
    <property type="entry name" value="Epimerase_deHydtase"/>
</dbReference>
<dbReference type="Pfam" id="PF01370">
    <property type="entry name" value="Epimerase"/>
    <property type="match status" value="1"/>
</dbReference>
<evidence type="ECO:0000259" key="1">
    <source>
        <dbReference type="Pfam" id="PF01370"/>
    </source>
</evidence>
<accession>A0ABW3IHV4</accession>
<dbReference type="PANTHER" id="PTHR48079">
    <property type="entry name" value="PROTEIN YEEZ"/>
    <property type="match status" value="1"/>
</dbReference>
<dbReference type="Gene3D" id="3.40.50.720">
    <property type="entry name" value="NAD(P)-binding Rossmann-like Domain"/>
    <property type="match status" value="1"/>
</dbReference>
<name>A0ABW3IHV4_9FLAO</name>